<accession>A0A2V4W587</accession>
<reference evidence="2 4" key="1">
    <citation type="submission" date="2018-06" db="EMBL/GenBank/DDBJ databases">
        <title>Genomic Encyclopedia of Type Strains, Phase III (KMG-III): the genomes of soil and plant-associated and newly described type strains.</title>
        <authorList>
            <person name="Whitman W."/>
        </authorList>
    </citation>
    <scope>NUCLEOTIDE SEQUENCE [LARGE SCALE GENOMIC DNA]</scope>
    <source>
        <strain evidence="2 4">CECT 7022</strain>
    </source>
</reference>
<dbReference type="Proteomes" id="UP000509327">
    <property type="component" value="Chromosome"/>
</dbReference>
<feature type="compositionally biased region" description="Basic and acidic residues" evidence="1">
    <location>
        <begin position="156"/>
        <end position="171"/>
    </location>
</feature>
<evidence type="ECO:0000256" key="1">
    <source>
        <dbReference type="SAM" id="MobiDB-lite"/>
    </source>
</evidence>
<feature type="compositionally biased region" description="Acidic residues" evidence="1">
    <location>
        <begin position="118"/>
        <end position="127"/>
    </location>
</feature>
<evidence type="ECO:0000313" key="3">
    <source>
        <dbReference type="EMBL" id="QKS56499.1"/>
    </source>
</evidence>
<feature type="region of interest" description="Disordered" evidence="1">
    <location>
        <begin position="61"/>
        <end position="199"/>
    </location>
</feature>
<sequence length="283" mass="31051">MANDMVKFSAEVAKGISVGTKDVTIKLLIPLAAVEAKLSSLAKLQEKEVMVYLGDPQASFNFEDQNQQRDPMYNTWDSGRRVTTDSSGVVTKIEGQGDEQKDENQAELFDSEGNPQEPEGDGAEQDGDASQVPPEGEGERISEEGAGEPPTDDLPDWMKEGGDESGSKEMDFTSEGDEGDQQLPEDSQQVVQTEPPAGDKEVVKTEIDKEQLEKFILSQRPIFEDIKLADAPADFPALLQQRNEGKTWMEISKEINVPSGQISSKYGAYKKRVTKMMQDGVAV</sequence>
<dbReference type="EMBL" id="QJSW01000005">
    <property type="protein sequence ID" value="PYE49826.1"/>
    <property type="molecule type" value="Genomic_DNA"/>
</dbReference>
<dbReference type="EMBL" id="CP054614">
    <property type="protein sequence ID" value="QKS56499.1"/>
    <property type="molecule type" value="Genomic_DNA"/>
</dbReference>
<proteinExistence type="predicted"/>
<gene>
    <name evidence="2" type="ORF">DFQ00_105330</name>
    <name evidence="3" type="ORF">HUB98_09195</name>
</gene>
<keyword evidence="5" id="KW-1185">Reference proteome</keyword>
<dbReference type="OrthoDB" id="2654617at2"/>
<reference evidence="3 5" key="2">
    <citation type="submission" date="2020-06" db="EMBL/GenBank/DDBJ databases">
        <title>Complete genome of Paenibacillus barcinonensis KACC11450.</title>
        <authorList>
            <person name="Kim M."/>
            <person name="Park Y.-J."/>
            <person name="Shin J.-H."/>
        </authorList>
    </citation>
    <scope>NUCLEOTIDE SEQUENCE [LARGE SCALE GENOMIC DNA]</scope>
    <source>
        <strain evidence="3 5">KACC11450</strain>
    </source>
</reference>
<dbReference type="AlphaFoldDB" id="A0A2V4W587"/>
<evidence type="ECO:0000313" key="2">
    <source>
        <dbReference type="EMBL" id="PYE49826.1"/>
    </source>
</evidence>
<organism evidence="2 4">
    <name type="scientific">Paenibacillus barcinonensis</name>
    <dbReference type="NCBI Taxonomy" id="198119"/>
    <lineage>
        <taxon>Bacteria</taxon>
        <taxon>Bacillati</taxon>
        <taxon>Bacillota</taxon>
        <taxon>Bacilli</taxon>
        <taxon>Bacillales</taxon>
        <taxon>Paenibacillaceae</taxon>
        <taxon>Paenibacillus</taxon>
    </lineage>
</organism>
<dbReference type="RefSeq" id="WP_110896497.1">
    <property type="nucleotide sequence ID" value="NZ_CP054614.1"/>
</dbReference>
<name>A0A2V4W587_PAEBA</name>
<evidence type="ECO:0000313" key="5">
    <source>
        <dbReference type="Proteomes" id="UP000509327"/>
    </source>
</evidence>
<protein>
    <submittedName>
        <fullName evidence="2">Uncharacterized protein</fullName>
    </submittedName>
</protein>
<evidence type="ECO:0000313" key="4">
    <source>
        <dbReference type="Proteomes" id="UP000247790"/>
    </source>
</evidence>
<dbReference type="Proteomes" id="UP000247790">
    <property type="component" value="Unassembled WGS sequence"/>
</dbReference>